<dbReference type="GO" id="GO:0046983">
    <property type="term" value="F:protein dimerization activity"/>
    <property type="evidence" value="ECO:0007669"/>
    <property type="project" value="InterPro"/>
</dbReference>
<dbReference type="InterPro" id="IPR051358">
    <property type="entry name" value="TF_AMS/ICE1/BHLH6-like"/>
</dbReference>
<protein>
    <recommendedName>
        <fullName evidence="9">BHLH domain-containing protein</fullName>
    </recommendedName>
</protein>
<feature type="region of interest" description="Disordered" evidence="8">
    <location>
        <begin position="177"/>
        <end position="219"/>
    </location>
</feature>
<dbReference type="GO" id="GO:0005634">
    <property type="term" value="C:nucleus"/>
    <property type="evidence" value="ECO:0007669"/>
    <property type="project" value="UniProtKB-SubCell"/>
</dbReference>
<dbReference type="InterPro" id="IPR011598">
    <property type="entry name" value="bHLH_dom"/>
</dbReference>
<dbReference type="GO" id="GO:0003700">
    <property type="term" value="F:DNA-binding transcription factor activity"/>
    <property type="evidence" value="ECO:0007669"/>
    <property type="project" value="TreeGrafter"/>
</dbReference>
<organism evidence="10 11">
    <name type="scientific">Buddleja alternifolia</name>
    <dbReference type="NCBI Taxonomy" id="168488"/>
    <lineage>
        <taxon>Eukaryota</taxon>
        <taxon>Viridiplantae</taxon>
        <taxon>Streptophyta</taxon>
        <taxon>Embryophyta</taxon>
        <taxon>Tracheophyta</taxon>
        <taxon>Spermatophyta</taxon>
        <taxon>Magnoliopsida</taxon>
        <taxon>eudicotyledons</taxon>
        <taxon>Gunneridae</taxon>
        <taxon>Pentapetalae</taxon>
        <taxon>asterids</taxon>
        <taxon>lamiids</taxon>
        <taxon>Lamiales</taxon>
        <taxon>Scrophulariaceae</taxon>
        <taxon>Buddlejeae</taxon>
        <taxon>Buddleja</taxon>
    </lineage>
</organism>
<feature type="coiled-coil region" evidence="7">
    <location>
        <begin position="254"/>
        <end position="281"/>
    </location>
</feature>
<keyword evidence="5" id="KW-0804">Transcription</keyword>
<evidence type="ECO:0000256" key="6">
    <source>
        <dbReference type="ARBA" id="ARBA00023242"/>
    </source>
</evidence>
<evidence type="ECO:0000259" key="9">
    <source>
        <dbReference type="PROSITE" id="PS50888"/>
    </source>
</evidence>
<dbReference type="GO" id="GO:0043565">
    <property type="term" value="F:sequence-specific DNA binding"/>
    <property type="evidence" value="ECO:0007669"/>
    <property type="project" value="TreeGrafter"/>
</dbReference>
<keyword evidence="4" id="KW-0238">DNA-binding</keyword>
<keyword evidence="6" id="KW-0539">Nucleus</keyword>
<dbReference type="FunFam" id="4.10.280.10:FF:000066">
    <property type="entry name" value="BHLH transcription factor"/>
    <property type="match status" value="1"/>
</dbReference>
<dbReference type="AlphaFoldDB" id="A0AAV6XZE8"/>
<dbReference type="CDD" id="cd11443">
    <property type="entry name" value="bHLH_AtAMS_like"/>
    <property type="match status" value="1"/>
</dbReference>
<dbReference type="SMART" id="SM00353">
    <property type="entry name" value="HLH"/>
    <property type="match status" value="1"/>
</dbReference>
<feature type="compositionally biased region" description="Polar residues" evidence="8">
    <location>
        <begin position="184"/>
        <end position="198"/>
    </location>
</feature>
<evidence type="ECO:0000256" key="1">
    <source>
        <dbReference type="ARBA" id="ARBA00004123"/>
    </source>
</evidence>
<evidence type="ECO:0000256" key="7">
    <source>
        <dbReference type="SAM" id="Coils"/>
    </source>
</evidence>
<dbReference type="PANTHER" id="PTHR31945:SF129">
    <property type="entry name" value="TRANSCRIPTION FACTOR SCREAM2"/>
    <property type="match status" value="1"/>
</dbReference>
<evidence type="ECO:0000313" key="10">
    <source>
        <dbReference type="EMBL" id="KAG8388154.1"/>
    </source>
</evidence>
<dbReference type="PANTHER" id="PTHR31945">
    <property type="entry name" value="TRANSCRIPTION FACTOR SCREAM2-RELATED"/>
    <property type="match status" value="1"/>
</dbReference>
<evidence type="ECO:0000256" key="4">
    <source>
        <dbReference type="ARBA" id="ARBA00023125"/>
    </source>
</evidence>
<dbReference type="EMBL" id="WHWC01000002">
    <property type="protein sequence ID" value="KAG8388154.1"/>
    <property type="molecule type" value="Genomic_DNA"/>
</dbReference>
<evidence type="ECO:0000256" key="2">
    <source>
        <dbReference type="ARBA" id="ARBA00022473"/>
    </source>
</evidence>
<comment type="caution">
    <text evidence="10">The sequence shown here is derived from an EMBL/GenBank/DDBJ whole genome shotgun (WGS) entry which is preliminary data.</text>
</comment>
<keyword evidence="3" id="KW-0805">Transcription regulation</keyword>
<gene>
    <name evidence="10" type="ORF">BUALT_Bualt02G0096400</name>
</gene>
<dbReference type="Proteomes" id="UP000826271">
    <property type="component" value="Unassembled WGS sequence"/>
</dbReference>
<dbReference type="Pfam" id="PF22754">
    <property type="entry name" value="bHLH-TF_ACT-like_plant"/>
    <property type="match status" value="1"/>
</dbReference>
<proteinExistence type="predicted"/>
<keyword evidence="2" id="KW-0217">Developmental protein</keyword>
<dbReference type="CDD" id="cd04873">
    <property type="entry name" value="ACT_UUR-ACR-like"/>
    <property type="match status" value="1"/>
</dbReference>
<reference evidence="10" key="1">
    <citation type="submission" date="2019-10" db="EMBL/GenBank/DDBJ databases">
        <authorList>
            <person name="Zhang R."/>
            <person name="Pan Y."/>
            <person name="Wang J."/>
            <person name="Ma R."/>
            <person name="Yu S."/>
        </authorList>
    </citation>
    <scope>NUCLEOTIDE SEQUENCE</scope>
    <source>
        <strain evidence="10">LA-IB0</strain>
        <tissue evidence="10">Leaf</tissue>
    </source>
</reference>
<dbReference type="Gene3D" id="4.10.280.10">
    <property type="entry name" value="Helix-loop-helix DNA-binding domain"/>
    <property type="match status" value="1"/>
</dbReference>
<feature type="domain" description="BHLH" evidence="9">
    <location>
        <begin position="215"/>
        <end position="264"/>
    </location>
</feature>
<evidence type="ECO:0000256" key="5">
    <source>
        <dbReference type="ARBA" id="ARBA00023163"/>
    </source>
</evidence>
<dbReference type="Pfam" id="PF00010">
    <property type="entry name" value="HLH"/>
    <property type="match status" value="1"/>
</dbReference>
<dbReference type="SUPFAM" id="SSF47459">
    <property type="entry name" value="HLH, helix-loop-helix DNA-binding domain"/>
    <property type="match status" value="1"/>
</dbReference>
<dbReference type="InterPro" id="IPR054502">
    <property type="entry name" value="bHLH-TF_ACT-like_plant"/>
</dbReference>
<dbReference type="InterPro" id="IPR036638">
    <property type="entry name" value="HLH_DNA-bd_sf"/>
</dbReference>
<comment type="subcellular location">
    <subcellularLocation>
        <location evidence="1">Nucleus</location>
    </subcellularLocation>
</comment>
<dbReference type="PROSITE" id="PS50888">
    <property type="entry name" value="BHLH"/>
    <property type="match status" value="1"/>
</dbReference>
<sequence>MEMGSLSTFKSMLEDDDDDWYLTTTAMHGGTHSFSPTDQVADNNNHLLYQPLDLSSTSCSPKPASVFNNLQQSHHYFLSPNSNFIQNPLRGRSFNLSSNRGSLGFVEGTNFLLKPLDDFASIEAQPTLFQKRAALRNFIHLGGDDGLINEKKKMKKNKGDDLEDIISIDGRTNLINYDSDDQDTSNGKNGGISSSTVTGGAGDHPKGKKKKKKKGFPAKNLMAERRRRKKLNDRLFMLRSVVPNISKMDRTSILGDAVEYLKELLQKINDLQSELESTSSGSSLTPATSFYPSTPTFPGLSTRIKEERCPRPSAFASPLSSPTGQSARVEVEDKAVNIHMFCGCRPGLLLLTMRAIHNLGLDVQQAVISCFNGFALDIFRAEQWEEGQELHPDQIKSVLLDSAGFHGIMSS</sequence>
<keyword evidence="11" id="KW-1185">Reference proteome</keyword>
<accession>A0AAV6XZE8</accession>
<evidence type="ECO:0000256" key="3">
    <source>
        <dbReference type="ARBA" id="ARBA00023015"/>
    </source>
</evidence>
<keyword evidence="7" id="KW-0175">Coiled coil</keyword>
<evidence type="ECO:0000313" key="11">
    <source>
        <dbReference type="Proteomes" id="UP000826271"/>
    </source>
</evidence>
<name>A0AAV6XZE8_9LAMI</name>
<evidence type="ECO:0000256" key="8">
    <source>
        <dbReference type="SAM" id="MobiDB-lite"/>
    </source>
</evidence>
<feature type="compositionally biased region" description="Basic residues" evidence="8">
    <location>
        <begin position="206"/>
        <end position="216"/>
    </location>
</feature>